<reference evidence="8 9" key="1">
    <citation type="submission" date="2020-08" db="EMBL/GenBank/DDBJ databases">
        <title>Genome sequence of Leucobacter denitrificans KACC 14055T.</title>
        <authorList>
            <person name="Hyun D.-W."/>
            <person name="Bae J.-W."/>
        </authorList>
    </citation>
    <scope>NUCLEOTIDE SEQUENCE [LARGE SCALE GENOMIC DNA]</scope>
    <source>
        <strain evidence="8 9">KACC 14055</strain>
    </source>
</reference>
<evidence type="ECO:0000313" key="8">
    <source>
        <dbReference type="EMBL" id="QNN63545.1"/>
    </source>
</evidence>
<dbReference type="RefSeq" id="WP_187556009.1">
    <property type="nucleotide sequence ID" value="NZ_CP060716.1"/>
</dbReference>
<dbReference type="Gene3D" id="3.10.50.40">
    <property type="match status" value="1"/>
</dbReference>
<dbReference type="EMBL" id="CP060716">
    <property type="protein sequence ID" value="QNN63545.1"/>
    <property type="molecule type" value="Genomic_DNA"/>
</dbReference>
<dbReference type="AlphaFoldDB" id="A0A7G9S6S0"/>
<evidence type="ECO:0000256" key="1">
    <source>
        <dbReference type="ARBA" id="ARBA00000971"/>
    </source>
</evidence>
<dbReference type="Pfam" id="PF00254">
    <property type="entry name" value="FKBP_C"/>
    <property type="match status" value="1"/>
</dbReference>
<evidence type="ECO:0000256" key="4">
    <source>
        <dbReference type="ARBA" id="ARBA00023235"/>
    </source>
</evidence>
<dbReference type="PROSITE" id="PS51257">
    <property type="entry name" value="PROKAR_LIPOPROTEIN"/>
    <property type="match status" value="1"/>
</dbReference>
<accession>A0A7G9S6S0</accession>
<feature type="chain" id="PRO_5039411677" description="peptidylprolyl isomerase" evidence="6">
    <location>
        <begin position="23"/>
        <end position="337"/>
    </location>
</feature>
<organism evidence="8 9">
    <name type="scientific">Leucobacter denitrificans</name>
    <dbReference type="NCBI Taxonomy" id="683042"/>
    <lineage>
        <taxon>Bacteria</taxon>
        <taxon>Bacillati</taxon>
        <taxon>Actinomycetota</taxon>
        <taxon>Actinomycetes</taxon>
        <taxon>Micrococcales</taxon>
        <taxon>Microbacteriaceae</taxon>
        <taxon>Leucobacter</taxon>
    </lineage>
</organism>
<evidence type="ECO:0000313" key="9">
    <source>
        <dbReference type="Proteomes" id="UP000515934"/>
    </source>
</evidence>
<gene>
    <name evidence="8" type="ORF">H9L06_04320</name>
</gene>
<feature type="domain" description="PPIase FKBP-type" evidence="7">
    <location>
        <begin position="245"/>
        <end position="334"/>
    </location>
</feature>
<dbReference type="PROSITE" id="PS50059">
    <property type="entry name" value="FKBP_PPIASE"/>
    <property type="match status" value="1"/>
</dbReference>
<dbReference type="Proteomes" id="UP000515934">
    <property type="component" value="Chromosome"/>
</dbReference>
<dbReference type="InterPro" id="IPR046357">
    <property type="entry name" value="PPIase_dom_sf"/>
</dbReference>
<evidence type="ECO:0000259" key="7">
    <source>
        <dbReference type="PROSITE" id="PS50059"/>
    </source>
</evidence>
<evidence type="ECO:0000256" key="6">
    <source>
        <dbReference type="SAM" id="SignalP"/>
    </source>
</evidence>
<evidence type="ECO:0000256" key="3">
    <source>
        <dbReference type="ARBA" id="ARBA00023110"/>
    </source>
</evidence>
<dbReference type="SUPFAM" id="SSF54534">
    <property type="entry name" value="FKBP-like"/>
    <property type="match status" value="1"/>
</dbReference>
<evidence type="ECO:0000256" key="2">
    <source>
        <dbReference type="ARBA" id="ARBA00013194"/>
    </source>
</evidence>
<feature type="signal peptide" evidence="6">
    <location>
        <begin position="1"/>
        <end position="22"/>
    </location>
</feature>
<dbReference type="GO" id="GO:0003755">
    <property type="term" value="F:peptidyl-prolyl cis-trans isomerase activity"/>
    <property type="evidence" value="ECO:0007669"/>
    <property type="project" value="UniProtKB-KW"/>
</dbReference>
<sequence>MKLSRVFVPLAATALLLTGCSAGGGANTDASGEDCLAPGSASKTIEVTGEVGNDLEITSETPVSVEATERSVLKEGEGESPTADQTIEVAMSMFNGADGTSLQQVATSPIPAAQEQLATWAYEGIRCAVPGEQIAIVTPYADVFGTAAAEETGLEGITEEDSIVIVMEFGEVADSAASTEPGTLEADELLSRAEGKAVAAPDGFPTVKLDDDGAPTITMPEGVDAPTELSIATIIEGDGETVQAGDRVYVNYRGVIWRTGEEFDSSWSRGAPTDFLTTQVIGGFQKALEGQKVGSQIISVVPAEDGGYGAASLEQMGHEPDDVMVFVLDILGTVHAE</sequence>
<protein>
    <recommendedName>
        <fullName evidence="2 5">peptidylprolyl isomerase</fullName>
        <ecNumber evidence="2 5">5.2.1.8</ecNumber>
    </recommendedName>
</protein>
<keyword evidence="3 5" id="KW-0697">Rotamase</keyword>
<dbReference type="InterPro" id="IPR001179">
    <property type="entry name" value="PPIase_FKBP_dom"/>
</dbReference>
<keyword evidence="4 5" id="KW-0413">Isomerase</keyword>
<keyword evidence="6" id="KW-0732">Signal</keyword>
<keyword evidence="9" id="KW-1185">Reference proteome</keyword>
<dbReference type="KEGG" id="ldn:H9L06_04320"/>
<proteinExistence type="predicted"/>
<evidence type="ECO:0000256" key="5">
    <source>
        <dbReference type="PROSITE-ProRule" id="PRU00277"/>
    </source>
</evidence>
<name>A0A7G9S6S0_9MICO</name>
<comment type="catalytic activity">
    <reaction evidence="1 5">
        <text>[protein]-peptidylproline (omega=180) = [protein]-peptidylproline (omega=0)</text>
        <dbReference type="Rhea" id="RHEA:16237"/>
        <dbReference type="Rhea" id="RHEA-COMP:10747"/>
        <dbReference type="Rhea" id="RHEA-COMP:10748"/>
        <dbReference type="ChEBI" id="CHEBI:83833"/>
        <dbReference type="ChEBI" id="CHEBI:83834"/>
        <dbReference type="EC" id="5.2.1.8"/>
    </reaction>
</comment>
<dbReference type="EC" id="5.2.1.8" evidence="2 5"/>